<evidence type="ECO:0000256" key="1">
    <source>
        <dbReference type="ARBA" id="ARBA00001933"/>
    </source>
</evidence>
<comment type="caution">
    <text evidence="6">The sequence shown here is derived from an EMBL/GenBank/DDBJ whole genome shotgun (WGS) entry which is preliminary data.</text>
</comment>
<keyword evidence="3" id="KW-0808">Transferase</keyword>
<dbReference type="InterPro" id="IPR050859">
    <property type="entry name" value="Class-I_PLP-dep_aminotransf"/>
</dbReference>
<gene>
    <name evidence="6" type="ORF">ACFQ1G_04980</name>
</gene>
<dbReference type="Gene3D" id="3.40.640.10">
    <property type="entry name" value="Type I PLP-dependent aspartate aminotransferase-like (Major domain)"/>
    <property type="match status" value="1"/>
</dbReference>
<protein>
    <submittedName>
        <fullName evidence="6">PLP-dependent aminotransferase family protein</fullName>
    </submittedName>
</protein>
<dbReference type="CDD" id="cd00609">
    <property type="entry name" value="AAT_like"/>
    <property type="match status" value="1"/>
</dbReference>
<keyword evidence="4" id="KW-0663">Pyridoxal phosphate</keyword>
<dbReference type="SUPFAM" id="SSF53383">
    <property type="entry name" value="PLP-dependent transferases"/>
    <property type="match status" value="1"/>
</dbReference>
<keyword evidence="7" id="KW-1185">Reference proteome</keyword>
<accession>A0ABW3IEF3</accession>
<reference evidence="7" key="1">
    <citation type="journal article" date="2019" name="Int. J. Syst. Evol. Microbiol.">
        <title>The Global Catalogue of Microorganisms (GCM) 10K type strain sequencing project: providing services to taxonomists for standard genome sequencing and annotation.</title>
        <authorList>
            <consortium name="The Broad Institute Genomics Platform"/>
            <consortium name="The Broad Institute Genome Sequencing Center for Infectious Disease"/>
            <person name="Wu L."/>
            <person name="Ma J."/>
        </authorList>
    </citation>
    <scope>NUCLEOTIDE SEQUENCE [LARGE SCALE GENOMIC DNA]</scope>
    <source>
        <strain evidence="7">CCUG 60898</strain>
    </source>
</reference>
<evidence type="ECO:0000313" key="7">
    <source>
        <dbReference type="Proteomes" id="UP001597100"/>
    </source>
</evidence>
<feature type="domain" description="Aminotransferase class I/classII large" evidence="5">
    <location>
        <begin position="56"/>
        <end position="386"/>
    </location>
</feature>
<dbReference type="InterPro" id="IPR015422">
    <property type="entry name" value="PyrdxlP-dep_Trfase_small"/>
</dbReference>
<evidence type="ECO:0000256" key="4">
    <source>
        <dbReference type="ARBA" id="ARBA00022898"/>
    </source>
</evidence>
<dbReference type="GO" id="GO:0008483">
    <property type="term" value="F:transaminase activity"/>
    <property type="evidence" value="ECO:0007669"/>
    <property type="project" value="UniProtKB-KW"/>
</dbReference>
<comment type="cofactor">
    <cofactor evidence="1">
        <name>pyridoxal 5'-phosphate</name>
        <dbReference type="ChEBI" id="CHEBI:597326"/>
    </cofactor>
</comment>
<evidence type="ECO:0000256" key="3">
    <source>
        <dbReference type="ARBA" id="ARBA00022679"/>
    </source>
</evidence>
<sequence>MYAFSNAVNSMHSEDVKRLMKQASGKSLISFAGGMPNNDLFPVKQIDEIYNSLPEDTKKLGFQYGPTSGYPPLIKSLESYLKNKGLAIEDNKILITTGSLQAISIITQEFVNEGDIILTENPCFVGALSVFETVGAEIHSIPIDKNGIDINALKSKIESLNRKPKFLYVTPNYHNPAGIIYTPERKKQLLEVLSGTGIILLEDDAYSDLYFNEDEKHLIKPMKSFGVKDVEIIYTGSFSKILGPGFRLGFMLSSEEIFEKAETVKQALDACTSNFMQILANEFLAQQKLEPYLTFLRSEYLERKNLLQKHLETYMPKEITWNEPKGGFYIWLKLPPHIKSTDIFKETVTKGVVFVTGRTFDPASRKDDRLRLAFSNMPKDDIEKGVVILSETIKKALKTSEATIQ</sequence>
<dbReference type="PANTHER" id="PTHR42790">
    <property type="entry name" value="AMINOTRANSFERASE"/>
    <property type="match status" value="1"/>
</dbReference>
<dbReference type="InterPro" id="IPR015424">
    <property type="entry name" value="PyrdxlP-dep_Trfase"/>
</dbReference>
<dbReference type="RefSeq" id="WP_380737208.1">
    <property type="nucleotide sequence ID" value="NZ_JBHTJP010000032.1"/>
</dbReference>
<proteinExistence type="predicted"/>
<dbReference type="PANTHER" id="PTHR42790:SF19">
    <property type="entry name" value="KYNURENINE_ALPHA-AMINOADIPATE AMINOTRANSFERASE, MITOCHONDRIAL"/>
    <property type="match status" value="1"/>
</dbReference>
<dbReference type="InterPro" id="IPR015421">
    <property type="entry name" value="PyrdxlP-dep_Trfase_major"/>
</dbReference>
<dbReference type="Proteomes" id="UP001597100">
    <property type="component" value="Unassembled WGS sequence"/>
</dbReference>
<keyword evidence="2 6" id="KW-0032">Aminotransferase</keyword>
<dbReference type="Pfam" id="PF00155">
    <property type="entry name" value="Aminotran_1_2"/>
    <property type="match status" value="1"/>
</dbReference>
<organism evidence="6 7">
    <name type="scientific">Salinimicrobium gaetbulicola</name>
    <dbReference type="NCBI Taxonomy" id="999702"/>
    <lineage>
        <taxon>Bacteria</taxon>
        <taxon>Pseudomonadati</taxon>
        <taxon>Bacteroidota</taxon>
        <taxon>Flavobacteriia</taxon>
        <taxon>Flavobacteriales</taxon>
        <taxon>Flavobacteriaceae</taxon>
        <taxon>Salinimicrobium</taxon>
    </lineage>
</organism>
<dbReference type="Gene3D" id="3.90.1150.10">
    <property type="entry name" value="Aspartate Aminotransferase, domain 1"/>
    <property type="match status" value="1"/>
</dbReference>
<evidence type="ECO:0000256" key="2">
    <source>
        <dbReference type="ARBA" id="ARBA00022576"/>
    </source>
</evidence>
<name>A0ABW3IEF3_9FLAO</name>
<evidence type="ECO:0000259" key="5">
    <source>
        <dbReference type="Pfam" id="PF00155"/>
    </source>
</evidence>
<dbReference type="InterPro" id="IPR004839">
    <property type="entry name" value="Aminotransferase_I/II_large"/>
</dbReference>
<dbReference type="EMBL" id="JBHTJP010000032">
    <property type="protein sequence ID" value="MFD0976140.1"/>
    <property type="molecule type" value="Genomic_DNA"/>
</dbReference>
<evidence type="ECO:0000313" key="6">
    <source>
        <dbReference type="EMBL" id="MFD0976140.1"/>
    </source>
</evidence>